<evidence type="ECO:0000259" key="1">
    <source>
        <dbReference type="Pfam" id="PF21247"/>
    </source>
</evidence>
<accession>A0AAU6PFM5</accession>
<dbReference type="InterPro" id="IPR049514">
    <property type="entry name" value="Fic-like_C"/>
</dbReference>
<dbReference type="Pfam" id="PF21247">
    <property type="entry name" value="Fic-like_C"/>
    <property type="match status" value="1"/>
</dbReference>
<feature type="domain" description="Filamentation induced by cAMP protein Fic-like C-terminal" evidence="1">
    <location>
        <begin position="82"/>
        <end position="133"/>
    </location>
</feature>
<dbReference type="AlphaFoldDB" id="A0AAU6PFM5"/>
<evidence type="ECO:0000313" key="2">
    <source>
        <dbReference type="EMBL" id="WXT99808.1"/>
    </source>
</evidence>
<gene>
    <name evidence="2" type="ORF">Ctma_0512</name>
</gene>
<protein>
    <recommendedName>
        <fullName evidence="1">Filamentation induced by cAMP protein Fic-like C-terminal domain-containing protein</fullName>
    </recommendedName>
</protein>
<dbReference type="EMBL" id="CP138327">
    <property type="protein sequence ID" value="WXT99808.1"/>
    <property type="molecule type" value="Genomic_DNA"/>
</dbReference>
<organism evidence="2">
    <name type="scientific">Catillopecten margaritatus gill symbiont</name>
    <dbReference type="NCBI Taxonomy" id="3083288"/>
    <lineage>
        <taxon>Bacteria</taxon>
        <taxon>Pseudomonadati</taxon>
        <taxon>Pseudomonadota</taxon>
        <taxon>Gammaproteobacteria</taxon>
        <taxon>sulfur-oxidizing symbionts</taxon>
    </lineage>
</organism>
<name>A0AAU6PFM5_9GAMM</name>
<sequence>MGLFNRNKVSKDSEEKETLADNARDFKRNIVNKTGTEQQGFEFEENIDTEVYNTSLGIKKGLSYNFKNLQKNHIKILKECELENTAIELMKILTRTNKSKFKNDILSPLINSGFLEPTIPEKPNSPKQKYRLTGKFVAKISKN</sequence>
<proteinExistence type="predicted"/>
<reference evidence="2" key="1">
    <citation type="submission" date="2023-10" db="EMBL/GenBank/DDBJ databases">
        <title>The first scallop-associated chemosynthetic bacterial symbiont.</title>
        <authorList>
            <person name="Lin Y.-T."/>
            <person name="Sun J."/>
            <person name="Ip J.C.-H."/>
            <person name="He X."/>
            <person name="Gao Z.-M."/>
            <person name="Perez M."/>
            <person name="Xu T."/>
            <person name="Qian P.-Y."/>
            <person name="Qiu J.-W."/>
        </authorList>
    </citation>
    <scope>NUCLEOTIDE SEQUENCE</scope>
    <source>
        <strain evidence="2">Gill1</strain>
    </source>
</reference>